<dbReference type="SUPFAM" id="SSF51735">
    <property type="entry name" value="NAD(P)-binding Rossmann-fold domains"/>
    <property type="match status" value="1"/>
</dbReference>
<dbReference type="Pfam" id="PF01370">
    <property type="entry name" value="Epimerase"/>
    <property type="match status" value="1"/>
</dbReference>
<protein>
    <submittedName>
        <fullName evidence="3">NAD(P)-dependent oxidoreductase</fullName>
    </submittedName>
</protein>
<dbReference type="InterPro" id="IPR001509">
    <property type="entry name" value="Epimerase_deHydtase"/>
</dbReference>
<comment type="caution">
    <text evidence="3">The sequence shown here is derived from an EMBL/GenBank/DDBJ whole genome shotgun (WGS) entry which is preliminary data.</text>
</comment>
<dbReference type="Gene3D" id="3.40.50.720">
    <property type="entry name" value="NAD(P)-binding Rossmann-like Domain"/>
    <property type="match status" value="1"/>
</dbReference>
<organism evidence="3 4">
    <name type="scientific">Curtobacterium subtropicum</name>
    <dbReference type="NCBI Taxonomy" id="3055138"/>
    <lineage>
        <taxon>Bacteria</taxon>
        <taxon>Bacillati</taxon>
        <taxon>Actinomycetota</taxon>
        <taxon>Actinomycetes</taxon>
        <taxon>Micrococcales</taxon>
        <taxon>Microbacteriaceae</taxon>
        <taxon>Curtobacterium</taxon>
    </lineage>
</organism>
<proteinExistence type="predicted"/>
<dbReference type="PANTHER" id="PTHR48079:SF6">
    <property type="entry name" value="NAD(P)-BINDING DOMAIN-CONTAINING PROTEIN-RELATED"/>
    <property type="match status" value="1"/>
</dbReference>
<feature type="domain" description="NAD-dependent epimerase/dehydratase" evidence="2">
    <location>
        <begin position="3"/>
        <end position="142"/>
    </location>
</feature>
<evidence type="ECO:0000256" key="1">
    <source>
        <dbReference type="SAM" id="MobiDB-lite"/>
    </source>
</evidence>
<dbReference type="PANTHER" id="PTHR48079">
    <property type="entry name" value="PROTEIN YEEZ"/>
    <property type="match status" value="1"/>
</dbReference>
<keyword evidence="4" id="KW-1185">Reference proteome</keyword>
<dbReference type="Proteomes" id="UP001235720">
    <property type="component" value="Unassembled WGS sequence"/>
</dbReference>
<evidence type="ECO:0000313" key="3">
    <source>
        <dbReference type="EMBL" id="MDM7887697.1"/>
    </source>
</evidence>
<reference evidence="3 4" key="1">
    <citation type="submission" date="2023-06" db="EMBL/GenBank/DDBJ databases">
        <authorList>
            <person name="Feng G."/>
            <person name="Li J."/>
            <person name="Zhu H."/>
        </authorList>
    </citation>
    <scope>NUCLEOTIDE SEQUENCE [LARGE SCALE GENOMIC DNA]</scope>
    <source>
        <strain evidence="3 4">RHCJP20</strain>
    </source>
</reference>
<evidence type="ECO:0000259" key="2">
    <source>
        <dbReference type="Pfam" id="PF01370"/>
    </source>
</evidence>
<dbReference type="InterPro" id="IPR036291">
    <property type="entry name" value="NAD(P)-bd_dom_sf"/>
</dbReference>
<feature type="region of interest" description="Disordered" evidence="1">
    <location>
        <begin position="269"/>
        <end position="292"/>
    </location>
</feature>
<dbReference type="EMBL" id="JAUCMM010000002">
    <property type="protein sequence ID" value="MDM7887697.1"/>
    <property type="molecule type" value="Genomic_DNA"/>
</dbReference>
<dbReference type="RefSeq" id="WP_289469412.1">
    <property type="nucleotide sequence ID" value="NZ_JAUCMM010000002.1"/>
</dbReference>
<sequence length="292" mass="30559">MRVLLTGATGFIGARLFEALLAQGHSVNSVVRNSADASPGAVIGDLRSVDLRPHVDTADVVVHAATTTTGTASDLWAGNVLTTERVAAAVGGSGARLLYLSTTGVYGRSFGRFGDAALTRRQPSSPLSIARAAAEDVVLAAGGTVIRPHVVHGQGDRWIAPRLAAFMLEEDAWLGAADVEVAAITTERLAQGIVALLERPTLPPALHAAERRPKPVAELVAPYFRSAGRSLPSRVLSIDDALMRLGAWGMSRNALSMLGRSSSADSDAFWGEPARQASPHPLARCPQLPARG</sequence>
<accession>A0ABT7TDP4</accession>
<name>A0ABT7TDP4_9MICO</name>
<gene>
    <name evidence="3" type="ORF">QUG98_04440</name>
</gene>
<evidence type="ECO:0000313" key="4">
    <source>
        <dbReference type="Proteomes" id="UP001235720"/>
    </source>
</evidence>
<dbReference type="InterPro" id="IPR051783">
    <property type="entry name" value="NAD(P)-dependent_oxidoreduct"/>
</dbReference>